<dbReference type="InterPro" id="IPR052050">
    <property type="entry name" value="SecEffector_AnkRepeat"/>
</dbReference>
<evidence type="ECO:0008006" key="3">
    <source>
        <dbReference type="Google" id="ProtNLM"/>
    </source>
</evidence>
<evidence type="ECO:0000313" key="1">
    <source>
        <dbReference type="EMBL" id="ORZ32930.1"/>
    </source>
</evidence>
<dbReference type="SMART" id="SM00248">
    <property type="entry name" value="ANK"/>
    <property type="match status" value="4"/>
</dbReference>
<reference evidence="1 2" key="1">
    <citation type="submission" date="2016-07" db="EMBL/GenBank/DDBJ databases">
        <title>Pervasive Adenine N6-methylation of Active Genes in Fungi.</title>
        <authorList>
            <consortium name="DOE Joint Genome Institute"/>
            <person name="Mondo S.J."/>
            <person name="Dannebaum R.O."/>
            <person name="Kuo R.C."/>
            <person name="Labutti K."/>
            <person name="Haridas S."/>
            <person name="Kuo A."/>
            <person name="Salamov A."/>
            <person name="Ahrendt S.R."/>
            <person name="Lipzen A."/>
            <person name="Sullivan W."/>
            <person name="Andreopoulos W.B."/>
            <person name="Clum A."/>
            <person name="Lindquist E."/>
            <person name="Daum C."/>
            <person name="Ramamoorthy G.K."/>
            <person name="Gryganskyi A."/>
            <person name="Culley D."/>
            <person name="Magnuson J.K."/>
            <person name="James T.Y."/>
            <person name="O'Malley M.A."/>
            <person name="Stajich J.E."/>
            <person name="Spatafora J.W."/>
            <person name="Visel A."/>
            <person name="Grigoriev I.V."/>
        </authorList>
    </citation>
    <scope>NUCLEOTIDE SEQUENCE [LARGE SCALE GENOMIC DNA]</scope>
    <source>
        <strain evidence="1 2">PL171</strain>
    </source>
</reference>
<name>A0A1Y2HEB7_9FUNG</name>
<dbReference type="PANTHER" id="PTHR46586">
    <property type="entry name" value="ANKYRIN REPEAT-CONTAINING PROTEIN"/>
    <property type="match status" value="1"/>
</dbReference>
<organism evidence="1 2">
    <name type="scientific">Catenaria anguillulae PL171</name>
    <dbReference type="NCBI Taxonomy" id="765915"/>
    <lineage>
        <taxon>Eukaryota</taxon>
        <taxon>Fungi</taxon>
        <taxon>Fungi incertae sedis</taxon>
        <taxon>Blastocladiomycota</taxon>
        <taxon>Blastocladiomycetes</taxon>
        <taxon>Blastocladiales</taxon>
        <taxon>Catenariaceae</taxon>
        <taxon>Catenaria</taxon>
    </lineage>
</organism>
<dbReference type="PANTHER" id="PTHR46586:SF3">
    <property type="entry name" value="ANKYRIN REPEAT-CONTAINING PROTEIN"/>
    <property type="match status" value="1"/>
</dbReference>
<sequence>MMAISTTHADNLTVDLVPDLIDPILTLAVRIRHLVSQATPPTTRAPILTPASAPTTDDIRSLLNVLSARTNLLQNTPLAVLLAFPWIDLTLAARLGNLWLCNALWSLKRVRPLQYSTKAALKHASSHGHVHILDWWANGARLPLDVGGGGLESAMTAASRAGHVDVLDWWLAVPDKNVLGSVNVFTHGLPVATENGHGRVLEWWRTSGLPVSVEGWFIRPALLGQVDVFRWWTRFDAKGEMLGREIHLQTIFAAAMYGGHFSIIEHMLTYDLEVDKCHWKDGFGIRMFALLGPQWAYASGNLGLVQRVEAMHKSLKCEDPNQARKTELEGNCSLAVFLASAFGHIHLLDHLIQQRGSRDAVRSAATEAMPRASWLILRRLHSIPAHPRPAYPPDLDLLLPLDAALANGHTNVLDWWRANQLPVAATQPLTCIAASPTAQTQLLKWWTTHCPHQPTISDFSSALHLSSQSGSLTLLKHLRAAYPGFRLTASHTSRAVLAAASHGHLTTLQYWLPLHPVTSPIATLVDTASALGHVHVLEWMREAGRLDEYTHWSDVAVDGASRNGHVHVLDWWRNTSGVDARYSVQAWTHFTTNPDPVGVVGWWLNQASARDGREWELDKFKLKPGAGATDDPWMQFGRRGRLDADQWALDMCRGGLTGVLDMCLRALGQDEDVKVGVHLVKLAVKGGEVAAVEWAVRRVVERFGKDQWEEVLARDAQAFRNGLKRSTELVRDWWEREIRTT</sequence>
<dbReference type="Gene3D" id="1.25.40.20">
    <property type="entry name" value="Ankyrin repeat-containing domain"/>
    <property type="match status" value="1"/>
</dbReference>
<gene>
    <name evidence="1" type="ORF">BCR44DRAFT_90228</name>
</gene>
<proteinExistence type="predicted"/>
<evidence type="ECO:0000313" key="2">
    <source>
        <dbReference type="Proteomes" id="UP000193411"/>
    </source>
</evidence>
<dbReference type="Proteomes" id="UP000193411">
    <property type="component" value="Unassembled WGS sequence"/>
</dbReference>
<protein>
    <recommendedName>
        <fullName evidence="3">Ankyrin repeat-containing domain protein</fullName>
    </recommendedName>
</protein>
<comment type="caution">
    <text evidence="1">The sequence shown here is derived from an EMBL/GenBank/DDBJ whole genome shotgun (WGS) entry which is preliminary data.</text>
</comment>
<accession>A0A1Y2HEB7</accession>
<keyword evidence="2" id="KW-1185">Reference proteome</keyword>
<dbReference type="InterPro" id="IPR036770">
    <property type="entry name" value="Ankyrin_rpt-contain_sf"/>
</dbReference>
<dbReference type="EMBL" id="MCFL01000040">
    <property type="protein sequence ID" value="ORZ32930.1"/>
    <property type="molecule type" value="Genomic_DNA"/>
</dbReference>
<dbReference type="InterPro" id="IPR002110">
    <property type="entry name" value="Ankyrin_rpt"/>
</dbReference>
<dbReference type="SUPFAM" id="SSF48403">
    <property type="entry name" value="Ankyrin repeat"/>
    <property type="match status" value="1"/>
</dbReference>
<dbReference type="AlphaFoldDB" id="A0A1Y2HEB7"/>